<dbReference type="InterPro" id="IPR036890">
    <property type="entry name" value="HATPase_C_sf"/>
</dbReference>
<evidence type="ECO:0000256" key="6">
    <source>
        <dbReference type="ARBA" id="ARBA00022777"/>
    </source>
</evidence>
<evidence type="ECO:0000256" key="4">
    <source>
        <dbReference type="ARBA" id="ARBA00022679"/>
    </source>
</evidence>
<dbReference type="RefSeq" id="WP_013252681.1">
    <property type="nucleotide sequence ID" value="NC_014364.1"/>
</dbReference>
<dbReference type="GO" id="GO:0004673">
    <property type="term" value="F:protein histidine kinase activity"/>
    <property type="evidence" value="ECO:0007669"/>
    <property type="project" value="UniProtKB-EC"/>
</dbReference>
<keyword evidence="5" id="KW-0547">Nucleotide-binding</keyword>
<feature type="domain" description="Histidine kinase" evidence="9">
    <location>
        <begin position="114"/>
        <end position="305"/>
    </location>
</feature>
<organism evidence="10 11">
    <name type="scientific">Sediminispirochaeta smaragdinae (strain DSM 11293 / JCM 15392 / SEBR 4228)</name>
    <name type="common">Spirochaeta smaragdinae</name>
    <dbReference type="NCBI Taxonomy" id="573413"/>
    <lineage>
        <taxon>Bacteria</taxon>
        <taxon>Pseudomonadati</taxon>
        <taxon>Spirochaetota</taxon>
        <taxon>Spirochaetia</taxon>
        <taxon>Spirochaetales</taxon>
        <taxon>Spirochaetaceae</taxon>
        <taxon>Sediminispirochaeta</taxon>
    </lineage>
</organism>
<dbReference type="InterPro" id="IPR005467">
    <property type="entry name" value="His_kinase_dom"/>
</dbReference>
<evidence type="ECO:0000313" key="10">
    <source>
        <dbReference type="EMBL" id="ADK79217.1"/>
    </source>
</evidence>
<feature type="transmembrane region" description="Helical" evidence="8">
    <location>
        <begin position="72"/>
        <end position="91"/>
    </location>
</feature>
<gene>
    <name evidence="10" type="ordered locus">Spirs_0057</name>
</gene>
<dbReference type="KEGG" id="ssm:Spirs_0057"/>
<reference evidence="10 11" key="1">
    <citation type="journal article" date="2010" name="Stand. Genomic Sci.">
        <title>Complete genome sequence of Spirochaeta smaragdinae type strain (SEBR 4228).</title>
        <authorList>
            <person name="Mavromatis K."/>
            <person name="Yasawong M."/>
            <person name="Chertkov O."/>
            <person name="Lapidus A."/>
            <person name="Lucas S."/>
            <person name="Nolan M."/>
            <person name="Del Rio T.G."/>
            <person name="Tice H."/>
            <person name="Cheng J.F."/>
            <person name="Pitluck S."/>
            <person name="Liolios K."/>
            <person name="Ivanova N."/>
            <person name="Tapia R."/>
            <person name="Han C."/>
            <person name="Bruce D."/>
            <person name="Goodwin L."/>
            <person name="Pati A."/>
            <person name="Chen A."/>
            <person name="Palaniappan K."/>
            <person name="Land M."/>
            <person name="Hauser L."/>
            <person name="Chang Y.J."/>
            <person name="Jeffries C.D."/>
            <person name="Detter J.C."/>
            <person name="Rohde M."/>
            <person name="Brambilla E."/>
            <person name="Spring S."/>
            <person name="Goker M."/>
            <person name="Sikorski J."/>
            <person name="Woyke T."/>
            <person name="Bristow J."/>
            <person name="Eisen J.A."/>
            <person name="Markowitz V."/>
            <person name="Hugenholtz P."/>
            <person name="Klenk H.P."/>
            <person name="Kyrpides N.C."/>
        </authorList>
    </citation>
    <scope>NUCLEOTIDE SEQUENCE [LARGE SCALE GENOMIC DNA]</scope>
    <source>
        <strain evidence="11">DSM 11293 / JCM 15392 / SEBR 4228</strain>
    </source>
</reference>
<dbReference type="PROSITE" id="PS50109">
    <property type="entry name" value="HIS_KIN"/>
    <property type="match status" value="1"/>
</dbReference>
<dbReference type="HOGENOM" id="CLU_000445_114_57_12"/>
<dbReference type="EMBL" id="CP002116">
    <property type="protein sequence ID" value="ADK79217.1"/>
    <property type="molecule type" value="Genomic_DNA"/>
</dbReference>
<dbReference type="InterPro" id="IPR003594">
    <property type="entry name" value="HATPase_dom"/>
</dbReference>
<dbReference type="AlphaFoldDB" id="E1R6T5"/>
<protein>
    <recommendedName>
        <fullName evidence="2">histidine kinase</fullName>
        <ecNumber evidence="2">2.7.13.3</ecNumber>
    </recommendedName>
</protein>
<evidence type="ECO:0000313" key="11">
    <source>
        <dbReference type="Proteomes" id="UP000002318"/>
    </source>
</evidence>
<keyword evidence="8" id="KW-0812">Transmembrane</keyword>
<evidence type="ECO:0000256" key="1">
    <source>
        <dbReference type="ARBA" id="ARBA00000085"/>
    </source>
</evidence>
<keyword evidence="11" id="KW-1185">Reference proteome</keyword>
<dbReference type="SUPFAM" id="SSF55874">
    <property type="entry name" value="ATPase domain of HSP90 chaperone/DNA topoisomerase II/histidine kinase"/>
    <property type="match status" value="1"/>
</dbReference>
<sequence length="305" mass="34016">MADNTVVILWFSIVFQLMAAAYALFLIRVTGLRYSWICISLALILMSVRRIVSLSSGLLGAATMGEPLYEAIGLLLSMLVFVGIVGIRSILVEWRKNQTKVEALLQEKEMILREVHHRIKNNMSTILSFLSLQAETLGSSPARTSIEEAENRVRSMMILYDKLYRGENVDACPIDQYLPLLIDQILATFPNSDSVEVEKSIGNFELDAKRLSLVGIIVNELLTNSMKYAFSDATRGHIRVHAELESGQVLIRFEDNGTGIPAHVDFEGTSDLGLRMIKALTTQLDGTVQLEREEGTCISISFPFQ</sequence>
<feature type="transmembrane region" description="Helical" evidence="8">
    <location>
        <begin position="6"/>
        <end position="27"/>
    </location>
</feature>
<proteinExistence type="predicted"/>
<dbReference type="SMART" id="SM00387">
    <property type="entry name" value="HATPase_c"/>
    <property type="match status" value="1"/>
</dbReference>
<dbReference type="PANTHER" id="PTHR41523:SF8">
    <property type="entry name" value="ETHYLENE RESPONSE SENSOR PROTEIN"/>
    <property type="match status" value="1"/>
</dbReference>
<comment type="catalytic activity">
    <reaction evidence="1">
        <text>ATP + protein L-histidine = ADP + protein N-phospho-L-histidine.</text>
        <dbReference type="EC" id="2.7.13.3"/>
    </reaction>
</comment>
<dbReference type="Gene3D" id="3.30.450.20">
    <property type="entry name" value="PAS domain"/>
    <property type="match status" value="1"/>
</dbReference>
<keyword evidence="8" id="KW-1133">Transmembrane helix</keyword>
<dbReference type="EC" id="2.7.13.3" evidence="2"/>
<dbReference type="Gene3D" id="3.30.565.10">
    <property type="entry name" value="Histidine kinase-like ATPase, C-terminal domain"/>
    <property type="match status" value="1"/>
</dbReference>
<dbReference type="Pfam" id="PF02518">
    <property type="entry name" value="HATPase_c"/>
    <property type="match status" value="1"/>
</dbReference>
<evidence type="ECO:0000256" key="2">
    <source>
        <dbReference type="ARBA" id="ARBA00012438"/>
    </source>
</evidence>
<dbReference type="OrthoDB" id="9767435at2"/>
<dbReference type="PANTHER" id="PTHR41523">
    <property type="entry name" value="TWO-COMPONENT SYSTEM SENSOR PROTEIN"/>
    <property type="match status" value="1"/>
</dbReference>
<evidence type="ECO:0000259" key="9">
    <source>
        <dbReference type="PROSITE" id="PS50109"/>
    </source>
</evidence>
<keyword evidence="8" id="KW-0472">Membrane</keyword>
<accession>E1R6T5</accession>
<keyword evidence="3" id="KW-0597">Phosphoprotein</keyword>
<keyword evidence="7" id="KW-0067">ATP-binding</keyword>
<evidence type="ECO:0000256" key="3">
    <source>
        <dbReference type="ARBA" id="ARBA00022553"/>
    </source>
</evidence>
<dbReference type="eggNOG" id="COG3920">
    <property type="taxonomic scope" value="Bacteria"/>
</dbReference>
<evidence type="ECO:0000256" key="7">
    <source>
        <dbReference type="ARBA" id="ARBA00022840"/>
    </source>
</evidence>
<dbReference type="Proteomes" id="UP000002318">
    <property type="component" value="Chromosome"/>
</dbReference>
<evidence type="ECO:0000256" key="8">
    <source>
        <dbReference type="SAM" id="Phobius"/>
    </source>
</evidence>
<dbReference type="InterPro" id="IPR011495">
    <property type="entry name" value="Sig_transdc_His_kin_sub2_dim/P"/>
</dbReference>
<keyword evidence="6 10" id="KW-0418">Kinase</keyword>
<keyword evidence="4" id="KW-0808">Transferase</keyword>
<feature type="transmembrane region" description="Helical" evidence="8">
    <location>
        <begin position="34"/>
        <end position="52"/>
    </location>
</feature>
<name>E1R6T5_SEDSS</name>
<dbReference type="Pfam" id="PF07568">
    <property type="entry name" value="HisKA_2"/>
    <property type="match status" value="1"/>
</dbReference>
<dbReference type="STRING" id="573413.Spirs_0057"/>
<evidence type="ECO:0000256" key="5">
    <source>
        <dbReference type="ARBA" id="ARBA00022741"/>
    </source>
</evidence>
<dbReference type="GO" id="GO:0005524">
    <property type="term" value="F:ATP binding"/>
    <property type="evidence" value="ECO:0007669"/>
    <property type="project" value="UniProtKB-KW"/>
</dbReference>